<feature type="domain" description="Acylphosphatase-like" evidence="6">
    <location>
        <begin position="4"/>
        <end position="90"/>
    </location>
</feature>
<evidence type="ECO:0000256" key="5">
    <source>
        <dbReference type="RuleBase" id="RU004168"/>
    </source>
</evidence>
<dbReference type="EC" id="3.6.1.7" evidence="2 4"/>
<dbReference type="OrthoDB" id="9808093at2"/>
<evidence type="ECO:0000256" key="4">
    <source>
        <dbReference type="PROSITE-ProRule" id="PRU00520"/>
    </source>
</evidence>
<evidence type="ECO:0000313" key="7">
    <source>
        <dbReference type="EMBL" id="OQP43228.1"/>
    </source>
</evidence>
<evidence type="ECO:0000256" key="2">
    <source>
        <dbReference type="ARBA" id="ARBA00012150"/>
    </source>
</evidence>
<dbReference type="AlphaFoldDB" id="A0A1V9EAR1"/>
<evidence type="ECO:0000313" key="8">
    <source>
        <dbReference type="Proteomes" id="UP000192610"/>
    </source>
</evidence>
<keyword evidence="8" id="KW-1185">Reference proteome</keyword>
<protein>
    <recommendedName>
        <fullName evidence="2 4">acylphosphatase</fullName>
        <ecNumber evidence="2 4">3.6.1.7</ecNumber>
    </recommendedName>
</protein>
<feature type="active site" evidence="4">
    <location>
        <position position="19"/>
    </location>
</feature>
<organism evidence="7 8">
    <name type="scientific">Niastella yeongjuensis</name>
    <dbReference type="NCBI Taxonomy" id="354355"/>
    <lineage>
        <taxon>Bacteria</taxon>
        <taxon>Pseudomonadati</taxon>
        <taxon>Bacteroidota</taxon>
        <taxon>Chitinophagia</taxon>
        <taxon>Chitinophagales</taxon>
        <taxon>Chitinophagaceae</taxon>
        <taxon>Niastella</taxon>
    </lineage>
</organism>
<reference evidence="8" key="1">
    <citation type="submission" date="2016-04" db="EMBL/GenBank/DDBJ databases">
        <authorList>
            <person name="Chen L."/>
            <person name="Zhuang W."/>
            <person name="Wang G."/>
        </authorList>
    </citation>
    <scope>NUCLEOTIDE SEQUENCE [LARGE SCALE GENOMIC DNA]</scope>
    <source>
        <strain evidence="8">17621</strain>
    </source>
</reference>
<dbReference type="PANTHER" id="PTHR47268">
    <property type="entry name" value="ACYLPHOSPHATASE"/>
    <property type="match status" value="1"/>
</dbReference>
<evidence type="ECO:0000256" key="1">
    <source>
        <dbReference type="ARBA" id="ARBA00005614"/>
    </source>
</evidence>
<gene>
    <name evidence="7" type="ORF">A4H97_13495</name>
</gene>
<dbReference type="STRING" id="354355.SAMN05660816_03368"/>
<name>A0A1V9EAR1_9BACT</name>
<feature type="active site" evidence="4">
    <location>
        <position position="37"/>
    </location>
</feature>
<dbReference type="InterPro" id="IPR020456">
    <property type="entry name" value="Acylphosphatase"/>
</dbReference>
<dbReference type="InterPro" id="IPR036046">
    <property type="entry name" value="Acylphosphatase-like_dom_sf"/>
</dbReference>
<comment type="caution">
    <text evidence="7">The sequence shown here is derived from an EMBL/GenBank/DDBJ whole genome shotgun (WGS) entry which is preliminary data.</text>
</comment>
<comment type="catalytic activity">
    <reaction evidence="3 4">
        <text>an acyl phosphate + H2O = a carboxylate + phosphate + H(+)</text>
        <dbReference type="Rhea" id="RHEA:14965"/>
        <dbReference type="ChEBI" id="CHEBI:15377"/>
        <dbReference type="ChEBI" id="CHEBI:15378"/>
        <dbReference type="ChEBI" id="CHEBI:29067"/>
        <dbReference type="ChEBI" id="CHEBI:43474"/>
        <dbReference type="ChEBI" id="CHEBI:59918"/>
        <dbReference type="EC" id="3.6.1.7"/>
    </reaction>
</comment>
<dbReference type="PROSITE" id="PS51160">
    <property type="entry name" value="ACYLPHOSPHATASE_3"/>
    <property type="match status" value="1"/>
</dbReference>
<keyword evidence="4" id="KW-0378">Hydrolase</keyword>
<dbReference type="GO" id="GO:0003998">
    <property type="term" value="F:acylphosphatase activity"/>
    <property type="evidence" value="ECO:0007669"/>
    <property type="project" value="UniProtKB-EC"/>
</dbReference>
<dbReference type="EMBL" id="LVXG01000056">
    <property type="protein sequence ID" value="OQP43228.1"/>
    <property type="molecule type" value="Genomic_DNA"/>
</dbReference>
<evidence type="ECO:0000256" key="3">
    <source>
        <dbReference type="ARBA" id="ARBA00047645"/>
    </source>
</evidence>
<dbReference type="InterPro" id="IPR001792">
    <property type="entry name" value="Acylphosphatase-like_dom"/>
</dbReference>
<dbReference type="Pfam" id="PF00708">
    <property type="entry name" value="Acylphosphatase"/>
    <property type="match status" value="1"/>
</dbReference>
<dbReference type="SUPFAM" id="SSF54975">
    <property type="entry name" value="Acylphosphatase/BLUF domain-like"/>
    <property type="match status" value="1"/>
</dbReference>
<accession>A0A1V9EAR1</accession>
<dbReference type="Proteomes" id="UP000192610">
    <property type="component" value="Unassembled WGS sequence"/>
</dbReference>
<sequence length="91" mass="10084">MEQTISITVIGLVQGVYYRQSTKEKALELGISGIVKNLPNGNVHILATGTAHQLDELVHWCKQGPPHAKVNSVNVEPMEKQVFMSFVIQRS</sequence>
<dbReference type="PANTHER" id="PTHR47268:SF4">
    <property type="entry name" value="ACYLPHOSPHATASE"/>
    <property type="match status" value="1"/>
</dbReference>
<dbReference type="Gene3D" id="3.30.70.100">
    <property type="match status" value="1"/>
</dbReference>
<proteinExistence type="inferred from homology"/>
<evidence type="ECO:0000259" key="6">
    <source>
        <dbReference type="PROSITE" id="PS51160"/>
    </source>
</evidence>
<comment type="similarity">
    <text evidence="1 5">Belongs to the acylphosphatase family.</text>
</comment>